<protein>
    <submittedName>
        <fullName evidence="2">Uncharacterized protein</fullName>
    </submittedName>
</protein>
<reference evidence="2" key="1">
    <citation type="submission" date="2023-05" db="EMBL/GenBank/DDBJ databases">
        <title>Nepenthes gracilis genome sequencing.</title>
        <authorList>
            <person name="Fukushima K."/>
        </authorList>
    </citation>
    <scope>NUCLEOTIDE SEQUENCE</scope>
    <source>
        <strain evidence="2">SING2019-196</strain>
    </source>
</reference>
<dbReference type="AlphaFoldDB" id="A0AAD3SFI0"/>
<feature type="region of interest" description="Disordered" evidence="1">
    <location>
        <begin position="1"/>
        <end position="35"/>
    </location>
</feature>
<sequence>MATEAQREMKTAPRDRDRKKILHPTQGNSSTERAGELRCIDTVSVPLAQTATKIQSKTYNARETGITKDHLSRLDDPSTKSAMVP</sequence>
<organism evidence="2 3">
    <name type="scientific">Nepenthes gracilis</name>
    <name type="common">Slender pitcher plant</name>
    <dbReference type="NCBI Taxonomy" id="150966"/>
    <lineage>
        <taxon>Eukaryota</taxon>
        <taxon>Viridiplantae</taxon>
        <taxon>Streptophyta</taxon>
        <taxon>Embryophyta</taxon>
        <taxon>Tracheophyta</taxon>
        <taxon>Spermatophyta</taxon>
        <taxon>Magnoliopsida</taxon>
        <taxon>eudicotyledons</taxon>
        <taxon>Gunneridae</taxon>
        <taxon>Pentapetalae</taxon>
        <taxon>Caryophyllales</taxon>
        <taxon>Nepenthaceae</taxon>
        <taxon>Nepenthes</taxon>
    </lineage>
</organism>
<dbReference type="Proteomes" id="UP001279734">
    <property type="component" value="Unassembled WGS sequence"/>
</dbReference>
<dbReference type="EMBL" id="BSYO01000010">
    <property type="protein sequence ID" value="GMH10353.1"/>
    <property type="molecule type" value="Genomic_DNA"/>
</dbReference>
<evidence type="ECO:0000313" key="3">
    <source>
        <dbReference type="Proteomes" id="UP001279734"/>
    </source>
</evidence>
<evidence type="ECO:0000313" key="2">
    <source>
        <dbReference type="EMBL" id="GMH10353.1"/>
    </source>
</evidence>
<keyword evidence="3" id="KW-1185">Reference proteome</keyword>
<accession>A0AAD3SFI0</accession>
<gene>
    <name evidence="2" type="ORF">Nepgr_012194</name>
</gene>
<name>A0AAD3SFI0_NEPGR</name>
<proteinExistence type="predicted"/>
<evidence type="ECO:0000256" key="1">
    <source>
        <dbReference type="SAM" id="MobiDB-lite"/>
    </source>
</evidence>
<comment type="caution">
    <text evidence="2">The sequence shown here is derived from an EMBL/GenBank/DDBJ whole genome shotgun (WGS) entry which is preliminary data.</text>
</comment>
<feature type="compositionally biased region" description="Basic and acidic residues" evidence="1">
    <location>
        <begin position="65"/>
        <end position="78"/>
    </location>
</feature>
<feature type="compositionally biased region" description="Basic and acidic residues" evidence="1">
    <location>
        <begin position="1"/>
        <end position="18"/>
    </location>
</feature>
<feature type="region of interest" description="Disordered" evidence="1">
    <location>
        <begin position="62"/>
        <end position="85"/>
    </location>
</feature>